<proteinExistence type="predicted"/>
<evidence type="ECO:0000256" key="1">
    <source>
        <dbReference type="SAM" id="MobiDB-lite"/>
    </source>
</evidence>
<reference evidence="2 3" key="2">
    <citation type="journal article" date="2018" name="Int. J. Syst. Evol. Microbiol.">
        <title>Burkholderia insecticola sp. nov., a gut symbiotic bacterium of the bean bug Riptortus pedestris.</title>
        <authorList>
            <person name="Takeshita K."/>
            <person name="Tamaki H."/>
            <person name="Ohbayashi T."/>
            <person name="Meng X.-Y."/>
            <person name="Sone T."/>
            <person name="Mitani Y."/>
            <person name="Peeters C."/>
            <person name="Kikuchi Y."/>
            <person name="Vandamme P."/>
        </authorList>
    </citation>
    <scope>NUCLEOTIDE SEQUENCE [LARGE SCALE GENOMIC DNA]</scope>
    <source>
        <strain evidence="2">RPE64</strain>
    </source>
</reference>
<dbReference type="HOGENOM" id="CLU_3165522_0_0_4"/>
<protein>
    <submittedName>
        <fullName evidence="2">Uncharacterized protein</fullName>
    </submittedName>
</protein>
<dbReference type="Proteomes" id="UP000013966">
    <property type="component" value="Chromosome 1"/>
</dbReference>
<organism evidence="2 3">
    <name type="scientific">Caballeronia insecticola</name>
    <dbReference type="NCBI Taxonomy" id="758793"/>
    <lineage>
        <taxon>Bacteria</taxon>
        <taxon>Pseudomonadati</taxon>
        <taxon>Pseudomonadota</taxon>
        <taxon>Betaproteobacteria</taxon>
        <taxon>Burkholderiales</taxon>
        <taxon>Burkholderiaceae</taxon>
        <taxon>Caballeronia</taxon>
    </lineage>
</organism>
<name>R4WWF0_9BURK</name>
<sequence>MIRAATAFTSPSRAAPPQMRDANTTLQRAVTISDSRDELYVTDPTRH</sequence>
<accession>R4WWF0</accession>
<dbReference type="KEGG" id="buo:BRPE64_ACDS15070"/>
<reference evidence="2 3" key="1">
    <citation type="journal article" date="2013" name="Genome Announc.">
        <title>Complete Genome Sequence of Burkholderia sp. Strain RPE64, Bacterial Symbiont of the Bean Bug Riptortus pedestris.</title>
        <authorList>
            <person name="Shibata T.F."/>
            <person name="Maeda T."/>
            <person name="Nikoh N."/>
            <person name="Yamaguchi K."/>
            <person name="Oshima K."/>
            <person name="Hattori M."/>
            <person name="Nishiyama T."/>
            <person name="Hasebe M."/>
            <person name="Fukatsu T."/>
            <person name="Kikuchi Y."/>
            <person name="Shigenobu S."/>
        </authorList>
    </citation>
    <scope>NUCLEOTIDE SEQUENCE [LARGE SCALE GENOMIC DNA]</scope>
</reference>
<dbReference type="AlphaFoldDB" id="R4WWF0"/>
<gene>
    <name evidence="2" type="ORF">BRPE64_ACDS15070</name>
</gene>
<evidence type="ECO:0000313" key="2">
    <source>
        <dbReference type="EMBL" id="BAN23261.1"/>
    </source>
</evidence>
<feature type="region of interest" description="Disordered" evidence="1">
    <location>
        <begin position="1"/>
        <end position="20"/>
    </location>
</feature>
<evidence type="ECO:0000313" key="3">
    <source>
        <dbReference type="Proteomes" id="UP000013966"/>
    </source>
</evidence>
<keyword evidence="3" id="KW-1185">Reference proteome</keyword>
<dbReference type="EMBL" id="AP013058">
    <property type="protein sequence ID" value="BAN23261.1"/>
    <property type="molecule type" value="Genomic_DNA"/>
</dbReference>
<dbReference type="PATRIC" id="fig|758793.3.peg.1508"/>